<dbReference type="SUPFAM" id="SSF116726">
    <property type="entry name" value="TrkA C-terminal domain-like"/>
    <property type="match status" value="2"/>
</dbReference>
<dbReference type="NCBIfam" id="NF007039">
    <property type="entry name" value="PRK09496.3-2"/>
    <property type="match status" value="1"/>
</dbReference>
<dbReference type="NCBIfam" id="NF007031">
    <property type="entry name" value="PRK09496.1-2"/>
    <property type="match status" value="1"/>
</dbReference>
<dbReference type="GO" id="GO:0005886">
    <property type="term" value="C:plasma membrane"/>
    <property type="evidence" value="ECO:0007669"/>
    <property type="project" value="InterPro"/>
</dbReference>
<dbReference type="PRINTS" id="PR00335">
    <property type="entry name" value="KUPTAKETRKA"/>
</dbReference>
<proteinExistence type="predicted"/>
<accession>A0A1R0F7W1</accession>
<keyword evidence="6" id="KW-0406">Ion transport</keyword>
<dbReference type="Pfam" id="PF02254">
    <property type="entry name" value="TrkA_N"/>
    <property type="match status" value="2"/>
</dbReference>
<dbReference type="Pfam" id="PF02080">
    <property type="entry name" value="TrkA_C"/>
    <property type="match status" value="1"/>
</dbReference>
<dbReference type="Gene3D" id="3.40.50.720">
    <property type="entry name" value="NAD(P)-binding Rossmann-like Domain"/>
    <property type="match status" value="2"/>
</dbReference>
<evidence type="ECO:0000256" key="4">
    <source>
        <dbReference type="ARBA" id="ARBA00022958"/>
    </source>
</evidence>
<evidence type="ECO:0000259" key="7">
    <source>
        <dbReference type="PROSITE" id="PS51201"/>
    </source>
</evidence>
<evidence type="ECO:0000256" key="1">
    <source>
        <dbReference type="ARBA" id="ARBA00017378"/>
    </source>
</evidence>
<dbReference type="EMBL" id="LXYT01000002">
    <property type="protein sequence ID" value="OLY43058.1"/>
    <property type="molecule type" value="Genomic_DNA"/>
</dbReference>
<dbReference type="GO" id="GO:0015079">
    <property type="term" value="F:potassium ion transmembrane transporter activity"/>
    <property type="evidence" value="ECO:0007669"/>
    <property type="project" value="InterPro"/>
</dbReference>
<organism evidence="9 10">
    <name type="scientific">Bartonella apis</name>
    <dbReference type="NCBI Taxonomy" id="1686310"/>
    <lineage>
        <taxon>Bacteria</taxon>
        <taxon>Pseudomonadati</taxon>
        <taxon>Pseudomonadota</taxon>
        <taxon>Alphaproteobacteria</taxon>
        <taxon>Hyphomicrobiales</taxon>
        <taxon>Bartonellaceae</taxon>
        <taxon>Bartonella</taxon>
    </lineage>
</organism>
<keyword evidence="5" id="KW-0520">NAD</keyword>
<feature type="domain" description="RCK C-terminal" evidence="8">
    <location>
        <begin position="372"/>
        <end position="453"/>
    </location>
</feature>
<keyword evidence="10" id="KW-1185">Reference proteome</keyword>
<evidence type="ECO:0000256" key="3">
    <source>
        <dbReference type="ARBA" id="ARBA00022538"/>
    </source>
</evidence>
<protein>
    <recommendedName>
        <fullName evidence="1">Trk system potassium uptake protein TrkA</fullName>
    </recommendedName>
</protein>
<dbReference type="RefSeq" id="WP_075869982.1">
    <property type="nucleotide sequence ID" value="NZ_CALYQA010000001.1"/>
</dbReference>
<dbReference type="NCBIfam" id="NF007032">
    <property type="entry name" value="PRK09496.1-4"/>
    <property type="match status" value="1"/>
</dbReference>
<evidence type="ECO:0000313" key="9">
    <source>
        <dbReference type="EMBL" id="OLY43058.1"/>
    </source>
</evidence>
<sequence length="458" mass="50467">MRVIICGAGQVGYGIAERLSSEQHDVTVIDIEPKLIEKVRDTLDVRGIVGHGARPDVLRSAGADEADMLIAVTLSDEVNMVACQVAHALFNVPTKIARVRDQSYLDPQYQGLFQRDALPIDVVISPEIEVGEMVLRRIALPGALDVLYFSYDEIVALALECMEDCPVINTPLRQLTDLFPDLLTTVTAVKRGKKLFIAHADTELKVGDITYLVASRTQVRRALGLFGHDEQAANRIIIAGGGHIGLYVARAMEKRQHKARLRIIEADKARALAITDQLDRTVVLNGSALDPAILQEANVDQADLIVTLTNQDQVNVLSAIMAKMFGCKSNMVLINNMAFQEFTRTVGIDSHLNPRSVTISKVLQQMRRGRIRSVYSVSNGEAEIIEAEAMQTSPLVGKPLSELELPEGLRIGAIYRDNTMIRPKGDTRVLAGDMVVIFAMADAVRDVEQLFRVSLEYF</sequence>
<dbReference type="InterPro" id="IPR036291">
    <property type="entry name" value="NAD(P)-bd_dom_sf"/>
</dbReference>
<gene>
    <name evidence="9" type="ORF">PEB0149_004800</name>
</gene>
<dbReference type="AlphaFoldDB" id="A0A1R0F7W1"/>
<feature type="domain" description="RCK N-terminal" evidence="7">
    <location>
        <begin position="1"/>
        <end position="124"/>
    </location>
</feature>
<dbReference type="SUPFAM" id="SSF51735">
    <property type="entry name" value="NAD(P)-binding Rossmann-fold domains"/>
    <property type="match status" value="2"/>
</dbReference>
<dbReference type="PANTHER" id="PTHR43833">
    <property type="entry name" value="POTASSIUM CHANNEL PROTEIN 2-RELATED-RELATED"/>
    <property type="match status" value="1"/>
</dbReference>
<feature type="domain" description="RCK C-terminal" evidence="8">
    <location>
        <begin position="144"/>
        <end position="228"/>
    </location>
</feature>
<keyword evidence="3" id="KW-0633">Potassium transport</keyword>
<reference evidence="9 10" key="1">
    <citation type="submission" date="2016-12" db="EMBL/GenBank/DDBJ databases">
        <title>Comparative genomics of Bartonella apis.</title>
        <authorList>
            <person name="Engel P."/>
        </authorList>
    </citation>
    <scope>NUCLEOTIDE SEQUENCE [LARGE SCALE GENOMIC DNA]</scope>
    <source>
        <strain evidence="9 10">PEB0149</strain>
    </source>
</reference>
<dbReference type="InterPro" id="IPR036721">
    <property type="entry name" value="RCK_C_sf"/>
</dbReference>
<dbReference type="Proteomes" id="UP000187344">
    <property type="component" value="Unassembled WGS sequence"/>
</dbReference>
<dbReference type="InterPro" id="IPR006037">
    <property type="entry name" value="RCK_C"/>
</dbReference>
<evidence type="ECO:0000256" key="2">
    <source>
        <dbReference type="ARBA" id="ARBA00022448"/>
    </source>
</evidence>
<dbReference type="OrthoDB" id="9775180at2"/>
<comment type="caution">
    <text evidence="9">The sequence shown here is derived from an EMBL/GenBank/DDBJ whole genome shotgun (WGS) entry which is preliminary data.</text>
</comment>
<evidence type="ECO:0000256" key="5">
    <source>
        <dbReference type="ARBA" id="ARBA00023027"/>
    </source>
</evidence>
<keyword evidence="2" id="KW-0813">Transport</keyword>
<dbReference type="PROSITE" id="PS51202">
    <property type="entry name" value="RCK_C"/>
    <property type="match status" value="2"/>
</dbReference>
<dbReference type="InterPro" id="IPR050721">
    <property type="entry name" value="Trk_Ktr_HKT_K-transport"/>
</dbReference>
<name>A0A1R0F7W1_9HYPH</name>
<dbReference type="PROSITE" id="PS51201">
    <property type="entry name" value="RCK_N"/>
    <property type="match status" value="2"/>
</dbReference>
<evidence type="ECO:0000256" key="6">
    <source>
        <dbReference type="ARBA" id="ARBA00023065"/>
    </source>
</evidence>
<dbReference type="NCBIfam" id="NF007030">
    <property type="entry name" value="PRK09496.1-1"/>
    <property type="match status" value="1"/>
</dbReference>
<dbReference type="PANTHER" id="PTHR43833:SF5">
    <property type="entry name" value="TRK SYSTEM POTASSIUM UPTAKE PROTEIN TRKA"/>
    <property type="match status" value="1"/>
</dbReference>
<dbReference type="InterPro" id="IPR006036">
    <property type="entry name" value="K_uptake_TrkA"/>
</dbReference>
<dbReference type="Gene3D" id="3.30.70.1450">
    <property type="entry name" value="Regulator of K+ conductance, C-terminal domain"/>
    <property type="match status" value="2"/>
</dbReference>
<feature type="domain" description="RCK N-terminal" evidence="7">
    <location>
        <begin position="233"/>
        <end position="353"/>
    </location>
</feature>
<keyword evidence="4" id="KW-0630">Potassium</keyword>
<dbReference type="InterPro" id="IPR003148">
    <property type="entry name" value="RCK_N"/>
</dbReference>
<evidence type="ECO:0000313" key="10">
    <source>
        <dbReference type="Proteomes" id="UP000187344"/>
    </source>
</evidence>
<evidence type="ECO:0000259" key="8">
    <source>
        <dbReference type="PROSITE" id="PS51202"/>
    </source>
</evidence>